<reference evidence="11" key="1">
    <citation type="journal article" date="2025" name="Foods">
        <title>Unveiling the Microbial Signatures of Arabica Coffee Cherries: Insights into Ripeness Specific Diversity, Functional Traits, and Implications for Quality and Safety.</title>
        <authorList>
            <consortium name="RefSeq"/>
            <person name="Tenea G.N."/>
            <person name="Cifuentes V."/>
            <person name="Reyes P."/>
            <person name="Cevallos-Vallejos M."/>
        </authorList>
    </citation>
    <scope>NUCLEOTIDE SEQUENCE [LARGE SCALE GENOMIC DNA]</scope>
</reference>
<accession>A0ABM4VY45</accession>
<evidence type="ECO:0000259" key="8">
    <source>
        <dbReference type="Pfam" id="PF18052"/>
    </source>
</evidence>
<dbReference type="InterPro" id="IPR056789">
    <property type="entry name" value="LRR_R13L1-DRL21"/>
</dbReference>
<evidence type="ECO:0000259" key="7">
    <source>
        <dbReference type="Pfam" id="PF00931"/>
    </source>
</evidence>
<dbReference type="PRINTS" id="PR00364">
    <property type="entry name" value="DISEASERSIST"/>
</dbReference>
<dbReference type="InterPro" id="IPR032675">
    <property type="entry name" value="LRR_dom_sf"/>
</dbReference>
<feature type="domain" description="R13L1/DRL21-like LRR repeat region" evidence="10">
    <location>
        <begin position="1138"/>
        <end position="1196"/>
    </location>
</feature>
<dbReference type="InterPro" id="IPR042197">
    <property type="entry name" value="Apaf_helical"/>
</dbReference>
<evidence type="ECO:0000256" key="2">
    <source>
        <dbReference type="ARBA" id="ARBA00022614"/>
    </source>
</evidence>
<dbReference type="InterPro" id="IPR036388">
    <property type="entry name" value="WH-like_DNA-bd_sf"/>
</dbReference>
<feature type="domain" description="NB-ARC" evidence="7">
    <location>
        <begin position="177"/>
        <end position="346"/>
    </location>
</feature>
<proteinExistence type="inferred from homology"/>
<dbReference type="SUPFAM" id="SSF52047">
    <property type="entry name" value="RNI-like"/>
    <property type="match status" value="1"/>
</dbReference>
<dbReference type="Gene3D" id="3.80.10.10">
    <property type="entry name" value="Ribonuclease Inhibitor"/>
    <property type="match status" value="4"/>
</dbReference>
<dbReference type="InterPro" id="IPR027417">
    <property type="entry name" value="P-loop_NTPase"/>
</dbReference>
<dbReference type="PANTHER" id="PTHR36766:SF70">
    <property type="entry name" value="DISEASE RESISTANCE PROTEIN RGA4"/>
    <property type="match status" value="1"/>
</dbReference>
<dbReference type="Pfam" id="PF25019">
    <property type="entry name" value="LRR_R13L1-DRL21"/>
    <property type="match status" value="2"/>
</dbReference>
<dbReference type="Pfam" id="PF00931">
    <property type="entry name" value="NB-ARC"/>
    <property type="match status" value="1"/>
</dbReference>
<dbReference type="InterPro" id="IPR002182">
    <property type="entry name" value="NB-ARC"/>
</dbReference>
<comment type="similarity">
    <text evidence="1">Belongs to the disease resistance NB-LRR family.</text>
</comment>
<keyword evidence="2" id="KW-0433">Leucine-rich repeat</keyword>
<keyword evidence="4" id="KW-0547">Nucleotide-binding</keyword>
<dbReference type="Gene3D" id="3.40.50.300">
    <property type="entry name" value="P-loop containing nucleotide triphosphate hydrolases"/>
    <property type="match status" value="1"/>
</dbReference>
<evidence type="ECO:0000259" key="10">
    <source>
        <dbReference type="Pfam" id="PF25019"/>
    </source>
</evidence>
<dbReference type="SUPFAM" id="SSF52058">
    <property type="entry name" value="L domain-like"/>
    <property type="match status" value="1"/>
</dbReference>
<dbReference type="Gene3D" id="1.10.10.10">
    <property type="entry name" value="Winged helix-like DNA-binding domain superfamily/Winged helix DNA-binding domain"/>
    <property type="match status" value="1"/>
</dbReference>
<dbReference type="GeneID" id="113688140"/>
<keyword evidence="11" id="KW-1185">Reference proteome</keyword>
<keyword evidence="5" id="KW-0611">Plant defense</keyword>
<name>A0ABM4VY45_COFAR</name>
<evidence type="ECO:0000259" key="9">
    <source>
        <dbReference type="Pfam" id="PF23559"/>
    </source>
</evidence>
<evidence type="ECO:0000313" key="11">
    <source>
        <dbReference type="Proteomes" id="UP001652660"/>
    </source>
</evidence>
<gene>
    <name evidence="12" type="primary">LOC113688140</name>
</gene>
<evidence type="ECO:0000256" key="6">
    <source>
        <dbReference type="ARBA" id="ARBA00022840"/>
    </source>
</evidence>
<dbReference type="InterPro" id="IPR058922">
    <property type="entry name" value="WHD_DRP"/>
</dbReference>
<sequence>MADALVAASIQIVLEKLVSATTDVIGEAFGGFKEELEKLKGSVAMIQAVMADAEKKQVQNQGVQLWLKRLEGVAFHADNLLDEINYEFLRRRMEAQNRLKQKVCLFFSTSCTFAFRWRMASKVKNLNMKLKSINQEAAGFGLSRSQMGGGAYVSPLPAMSRETDSIARQNVVGRDTDASNIVGTLLSSSAIVVSVIPITGLGGLGKTTLAQLVYNVPEIDRQFDKKIWVCVSRNFEVTRLFKLILESLTKRKVDVESRESIVQEVRREIEGKRYFLVLDDVWNERSELWEDFIHSLVGISTTNGNWILVTTRNIEVATRVATHPPYSLSKLGDDDCWSIVKEKVFPSGEVPKELEALKSRIIKRCQGLPLAATVIGGLLRIKRKEEWPAISESGFARLLGGEENSVMQLLKLSFDHLPSASIKKCFAYFSIFGKGFVMSKLNLTSLWMAEGFLQPRFENEVLEDIGNEHFNILLQSSLLEEVEKYDPFSHIDDRYCTMHDIVHDLAQSVLRSNSITDENCRYLLLPSFDEETQGNLKSRSSSLRTLIVNGTVESGEVFLKLKYLRVLRLPLVTSEELPTSISKLIHLRFLDLSLSRFKALPESICKLYNLQTLVLSTYLNPATFKELPDGMRNLINLRHLLFFTPDSKFRMPKGMGQLTCLKTLQFFNIGKEEGCKIEEVGCLKNLRGQILIRNLEFVNAKREAEQADLLSKSNLNDLVFEWGSGREGEYNDEDVLEGLLPHPNLQSLYVKNYMGSQFPRWLMNMSIAKYNMYGSLRRLDRLVKLVLVDCKMCEDAPALGRLPSLEFLALDGLDKLTCLGRSFYDMDDRRASRNNSSSEVSNTLFPALKSLVLSEMPNLREWMDAQAESRRESNEDVKVFPILEDLTINKCYRLVNAPSNFPSLKSLKIQKIDKLQPVKKICSNATNLSAVWIKGMADLTHVQDVLNGLNLQSLILEKCPELVDIHGCGTSLRALSILECENIRKLPEDLHQLQNLDSLVVMGCHNLETIPIPSGHKGLTSLKDLRIGYCNGLTSLPAEMLEARSSLLSLMVCKCPNLVSFPIDLRQMPSLVSLALFGCPKLTTIPKGLDQVSSLSMLHVGPFFDSHTENEWLSALASSSVQKLSLVGQPQSASLPVQLQYLTSLTALGLHGFGAEVLPDWLGNLASLEELRLDGCEKLQHLPSTAAMRRLTKLKFLGIFGCSLLQKNFTPGATSEWPKVSHISHGHFEDEPIGAY</sequence>
<feature type="domain" description="Disease resistance N-terminal" evidence="8">
    <location>
        <begin position="10"/>
        <end position="98"/>
    </location>
</feature>
<protein>
    <submittedName>
        <fullName evidence="12">Disease resistance protein RGA3</fullName>
    </submittedName>
</protein>
<dbReference type="PANTHER" id="PTHR36766">
    <property type="entry name" value="PLANT BROAD-SPECTRUM MILDEW RESISTANCE PROTEIN RPW8"/>
    <property type="match status" value="1"/>
</dbReference>
<dbReference type="Pfam" id="PF23559">
    <property type="entry name" value="WHD_DRP"/>
    <property type="match status" value="1"/>
</dbReference>
<reference evidence="12" key="2">
    <citation type="submission" date="2025-08" db="UniProtKB">
        <authorList>
            <consortium name="RefSeq"/>
        </authorList>
    </citation>
    <scope>IDENTIFICATION</scope>
    <source>
        <tissue evidence="12">Leaves</tissue>
    </source>
</reference>
<dbReference type="SUPFAM" id="SSF52540">
    <property type="entry name" value="P-loop containing nucleoside triphosphate hydrolases"/>
    <property type="match status" value="1"/>
</dbReference>
<feature type="domain" description="R13L1/DRL21-like LRR repeat region" evidence="10">
    <location>
        <begin position="677"/>
        <end position="812"/>
    </location>
</feature>
<evidence type="ECO:0000256" key="3">
    <source>
        <dbReference type="ARBA" id="ARBA00022737"/>
    </source>
</evidence>
<evidence type="ECO:0000313" key="12">
    <source>
        <dbReference type="RefSeq" id="XP_071924447.1"/>
    </source>
</evidence>
<organism evidence="11 12">
    <name type="scientific">Coffea arabica</name>
    <name type="common">Arabian coffee</name>
    <dbReference type="NCBI Taxonomy" id="13443"/>
    <lineage>
        <taxon>Eukaryota</taxon>
        <taxon>Viridiplantae</taxon>
        <taxon>Streptophyta</taxon>
        <taxon>Embryophyta</taxon>
        <taxon>Tracheophyta</taxon>
        <taxon>Spermatophyta</taxon>
        <taxon>Magnoliopsida</taxon>
        <taxon>eudicotyledons</taxon>
        <taxon>Gunneridae</taxon>
        <taxon>Pentapetalae</taxon>
        <taxon>asterids</taxon>
        <taxon>lamiids</taxon>
        <taxon>Gentianales</taxon>
        <taxon>Rubiaceae</taxon>
        <taxon>Ixoroideae</taxon>
        <taxon>Gardenieae complex</taxon>
        <taxon>Bertiereae - Coffeeae clade</taxon>
        <taxon>Coffeeae</taxon>
        <taxon>Coffea</taxon>
    </lineage>
</organism>
<dbReference type="InterPro" id="IPR041118">
    <property type="entry name" value="Rx_N"/>
</dbReference>
<dbReference type="RefSeq" id="XP_071924447.1">
    <property type="nucleotide sequence ID" value="XM_072068346.1"/>
</dbReference>
<keyword evidence="3" id="KW-0677">Repeat</keyword>
<dbReference type="Gene3D" id="1.10.8.430">
    <property type="entry name" value="Helical domain of apoptotic protease-activating factors"/>
    <property type="match status" value="1"/>
</dbReference>
<evidence type="ECO:0000256" key="4">
    <source>
        <dbReference type="ARBA" id="ARBA00022741"/>
    </source>
</evidence>
<evidence type="ECO:0000256" key="5">
    <source>
        <dbReference type="ARBA" id="ARBA00022821"/>
    </source>
</evidence>
<feature type="domain" description="Disease resistance protein winged helix" evidence="9">
    <location>
        <begin position="431"/>
        <end position="506"/>
    </location>
</feature>
<dbReference type="Proteomes" id="UP001652660">
    <property type="component" value="Chromosome 1e"/>
</dbReference>
<dbReference type="Gene3D" id="1.20.5.4130">
    <property type="match status" value="1"/>
</dbReference>
<keyword evidence="6" id="KW-0067">ATP-binding</keyword>
<dbReference type="Pfam" id="PF18052">
    <property type="entry name" value="Rx_N"/>
    <property type="match status" value="1"/>
</dbReference>
<evidence type="ECO:0000256" key="1">
    <source>
        <dbReference type="ARBA" id="ARBA00008894"/>
    </source>
</evidence>